<sequence>MAGKAMLQLNSVTRDFPGVRALDAVSFTVLGGEVHGLIGENGAGKSTLMAIASGALAPTDGQVFISGKPIKGDPDGARELGLAIVHQEPALMPDLTVAENIFLGMPHKLRPQVSGMAAFARQALDRWNPDLSFGPEDVVSSLNPEQRFITEIAKALAAQPRILVLDEPTEHLGAEDVRRLFARIRELTAGGASVVYISHRIREVREIAERVTVLRDGQGQGTYPMDTLDEGRIIELIVGSAIEHPFPEKGGNLVDAKPVLMVRNFSGDGFRDVSMAVRHGEILGLAGIDANGQREFLRALAGRNAGSGNVEVNGKAVSVASPGQARKAGIGFLPGDRHHEGILADLSVRENFSIRSTETDTVSGLVSEQRERSRVRDAVAGYNVKTPSIETPIRSLSGGNQQKLILSSVVGAEPAVMLIDEPTQGVDIGARAEIYRILREIANNGTTIIVVSSDAAEIAGLCDRVMVFSRGQIVRELKGDDVVENNITEAVLTSTTERHRYEKSIGWFWKWAAGHWAPIVLVGLAILAVGAYASSISPFYLSARNFSGMLALVGTLALVAYGQQFVLLIGEIDLSVGPVMGLGVVVGSFFFLQDAGPAMALLGIVMVLAAALGVGFLNFLLTEKLGMHAMVATLATFIAVQAVSLTLRPQPDGLIGPGVYNVVGAKIGFVPVLIFVAVALALFLEFGLLRTGAGIALRGFGSRRESARVAGISPFRTRLAAYLLCSFFAGLAAFPLMIQVGIGDPKSGINYTLASIAAVVIGGASLAGGRGTFLGALFGALMLNQVNVVATFLRLSDAWTFYLQGIMILLGVAIYSHSRRMAASH</sequence>
<comment type="caution">
    <text evidence="14">The sequence shown here is derived from an EMBL/GenBank/DDBJ whole genome shotgun (WGS) entry which is preliminary data.</text>
</comment>
<dbReference type="GO" id="GO:0016887">
    <property type="term" value="F:ATP hydrolysis activity"/>
    <property type="evidence" value="ECO:0007669"/>
    <property type="project" value="InterPro"/>
</dbReference>
<dbReference type="PANTHER" id="PTHR43790">
    <property type="entry name" value="CARBOHYDRATE TRANSPORT ATP-BINDING PROTEIN MG119-RELATED"/>
    <property type="match status" value="1"/>
</dbReference>
<comment type="subcellular location">
    <subcellularLocation>
        <location evidence="1">Cell membrane</location>
        <topology evidence="1">Multi-pass membrane protein</topology>
    </subcellularLocation>
</comment>
<evidence type="ECO:0000256" key="5">
    <source>
        <dbReference type="ARBA" id="ARBA00022597"/>
    </source>
</evidence>
<keyword evidence="3" id="KW-0813">Transport</keyword>
<feature type="transmembrane region" description="Helical" evidence="12">
    <location>
        <begin position="773"/>
        <end position="793"/>
    </location>
</feature>
<dbReference type="Gene3D" id="3.40.50.300">
    <property type="entry name" value="P-loop containing nucleotide triphosphate hydrolases"/>
    <property type="match status" value="2"/>
</dbReference>
<feature type="transmembrane region" description="Helical" evidence="12">
    <location>
        <begin position="545"/>
        <end position="562"/>
    </location>
</feature>
<dbReference type="Pfam" id="PF02653">
    <property type="entry name" value="BPD_transp_2"/>
    <property type="match status" value="1"/>
</dbReference>
<dbReference type="CDD" id="cd06579">
    <property type="entry name" value="TM_PBP1_transp_AraH_like"/>
    <property type="match status" value="1"/>
</dbReference>
<evidence type="ECO:0000256" key="8">
    <source>
        <dbReference type="ARBA" id="ARBA00022741"/>
    </source>
</evidence>
<accession>A0A2G1QNY2</accession>
<dbReference type="AlphaFoldDB" id="A0A2G1QNY2"/>
<evidence type="ECO:0000256" key="1">
    <source>
        <dbReference type="ARBA" id="ARBA00004651"/>
    </source>
</evidence>
<dbReference type="GO" id="GO:0005886">
    <property type="term" value="C:plasma membrane"/>
    <property type="evidence" value="ECO:0007669"/>
    <property type="project" value="UniProtKB-SubCell"/>
</dbReference>
<dbReference type="Pfam" id="PF00005">
    <property type="entry name" value="ABC_tran"/>
    <property type="match status" value="2"/>
</dbReference>
<feature type="transmembrane region" description="Helical" evidence="12">
    <location>
        <begin position="748"/>
        <end position="766"/>
    </location>
</feature>
<feature type="transmembrane region" description="Helical" evidence="12">
    <location>
        <begin position="719"/>
        <end position="742"/>
    </location>
</feature>
<dbReference type="EMBL" id="PDVP01000006">
    <property type="protein sequence ID" value="PHP66928.1"/>
    <property type="molecule type" value="Genomic_DNA"/>
</dbReference>
<dbReference type="InterPro" id="IPR003593">
    <property type="entry name" value="AAA+_ATPase"/>
</dbReference>
<feature type="transmembrane region" description="Helical" evidence="12">
    <location>
        <begin position="628"/>
        <end position="647"/>
    </location>
</feature>
<evidence type="ECO:0000313" key="15">
    <source>
        <dbReference type="Proteomes" id="UP000221168"/>
    </source>
</evidence>
<keyword evidence="8" id="KW-0547">Nucleotide-binding</keyword>
<keyword evidence="11 12" id="KW-0472">Membrane</keyword>
<dbReference type="InterPro" id="IPR050107">
    <property type="entry name" value="ABC_carbohydrate_import_ATPase"/>
</dbReference>
<gene>
    <name evidence="14" type="ORF">CSC94_11850</name>
</gene>
<feature type="transmembrane region" description="Helical" evidence="12">
    <location>
        <begin position="799"/>
        <end position="816"/>
    </location>
</feature>
<feature type="transmembrane region" description="Helical" evidence="12">
    <location>
        <begin position="508"/>
        <end position="533"/>
    </location>
</feature>
<proteinExistence type="inferred from homology"/>
<evidence type="ECO:0000256" key="10">
    <source>
        <dbReference type="ARBA" id="ARBA00022989"/>
    </source>
</evidence>
<dbReference type="PROSITE" id="PS50893">
    <property type="entry name" value="ABC_TRANSPORTER_2"/>
    <property type="match status" value="2"/>
</dbReference>
<evidence type="ECO:0000313" key="14">
    <source>
        <dbReference type="EMBL" id="PHP66928.1"/>
    </source>
</evidence>
<keyword evidence="7" id="KW-0677">Repeat</keyword>
<keyword evidence="5" id="KW-0762">Sugar transport</keyword>
<keyword evidence="6 12" id="KW-0812">Transmembrane</keyword>
<evidence type="ECO:0000256" key="12">
    <source>
        <dbReference type="SAM" id="Phobius"/>
    </source>
</evidence>
<keyword evidence="4" id="KW-1003">Cell membrane</keyword>
<evidence type="ECO:0000256" key="2">
    <source>
        <dbReference type="ARBA" id="ARBA00005417"/>
    </source>
</evidence>
<dbReference type="InterPro" id="IPR001851">
    <property type="entry name" value="ABC_transp_permease"/>
</dbReference>
<feature type="transmembrane region" description="Helical" evidence="12">
    <location>
        <begin position="667"/>
        <end position="689"/>
    </location>
</feature>
<evidence type="ECO:0000256" key="4">
    <source>
        <dbReference type="ARBA" id="ARBA00022475"/>
    </source>
</evidence>
<dbReference type="InterPro" id="IPR017871">
    <property type="entry name" value="ABC_transporter-like_CS"/>
</dbReference>
<protein>
    <submittedName>
        <fullName evidence="14">ABC transporter</fullName>
    </submittedName>
</protein>
<dbReference type="CDD" id="cd03215">
    <property type="entry name" value="ABC_Carb_Monos_II"/>
    <property type="match status" value="1"/>
</dbReference>
<evidence type="ECO:0000256" key="7">
    <source>
        <dbReference type="ARBA" id="ARBA00022737"/>
    </source>
</evidence>
<dbReference type="SUPFAM" id="SSF52540">
    <property type="entry name" value="P-loop containing nucleoside triphosphate hydrolases"/>
    <property type="match status" value="2"/>
</dbReference>
<feature type="domain" description="ABC transporter" evidence="13">
    <location>
        <begin position="254"/>
        <end position="495"/>
    </location>
</feature>
<name>A0A2G1QNY2_9HYPH</name>
<dbReference type="InterPro" id="IPR027417">
    <property type="entry name" value="P-loop_NTPase"/>
</dbReference>
<dbReference type="GO" id="GO:0022857">
    <property type="term" value="F:transmembrane transporter activity"/>
    <property type="evidence" value="ECO:0007669"/>
    <property type="project" value="InterPro"/>
</dbReference>
<dbReference type="Proteomes" id="UP000221168">
    <property type="component" value="Unassembled WGS sequence"/>
</dbReference>
<dbReference type="PANTHER" id="PTHR43790:SF9">
    <property type="entry name" value="GALACTOFURANOSE TRANSPORTER ATP-BINDING PROTEIN YTFR"/>
    <property type="match status" value="1"/>
</dbReference>
<feature type="transmembrane region" description="Helical" evidence="12">
    <location>
        <begin position="598"/>
        <end position="621"/>
    </location>
</feature>
<dbReference type="CDD" id="cd03216">
    <property type="entry name" value="ABC_Carb_Monos_I"/>
    <property type="match status" value="1"/>
</dbReference>
<dbReference type="GO" id="GO:0005524">
    <property type="term" value="F:ATP binding"/>
    <property type="evidence" value="ECO:0007669"/>
    <property type="project" value="UniProtKB-KW"/>
</dbReference>
<evidence type="ECO:0000256" key="6">
    <source>
        <dbReference type="ARBA" id="ARBA00022692"/>
    </source>
</evidence>
<dbReference type="OrthoDB" id="7757085at2"/>
<dbReference type="SMART" id="SM00382">
    <property type="entry name" value="AAA"/>
    <property type="match status" value="1"/>
</dbReference>
<comment type="similarity">
    <text evidence="2">Belongs to the ABC transporter superfamily.</text>
</comment>
<keyword evidence="15" id="KW-1185">Reference proteome</keyword>
<feature type="domain" description="ABC transporter" evidence="13">
    <location>
        <begin position="7"/>
        <end position="241"/>
    </location>
</feature>
<keyword evidence="10 12" id="KW-1133">Transmembrane helix</keyword>
<evidence type="ECO:0000256" key="3">
    <source>
        <dbReference type="ARBA" id="ARBA00022448"/>
    </source>
</evidence>
<evidence type="ECO:0000256" key="9">
    <source>
        <dbReference type="ARBA" id="ARBA00022840"/>
    </source>
</evidence>
<organism evidence="14 15">
    <name type="scientific">Zhengella mangrovi</name>
    <dbReference type="NCBI Taxonomy" id="1982044"/>
    <lineage>
        <taxon>Bacteria</taxon>
        <taxon>Pseudomonadati</taxon>
        <taxon>Pseudomonadota</taxon>
        <taxon>Alphaproteobacteria</taxon>
        <taxon>Hyphomicrobiales</taxon>
        <taxon>Notoacmeibacteraceae</taxon>
        <taxon>Zhengella</taxon>
    </lineage>
</organism>
<dbReference type="InterPro" id="IPR003439">
    <property type="entry name" value="ABC_transporter-like_ATP-bd"/>
</dbReference>
<keyword evidence="9" id="KW-0067">ATP-binding</keyword>
<evidence type="ECO:0000259" key="13">
    <source>
        <dbReference type="PROSITE" id="PS50893"/>
    </source>
</evidence>
<reference evidence="14 15" key="1">
    <citation type="submission" date="2017-10" db="EMBL/GenBank/DDBJ databases">
        <title>Sedimentibacterium mangrovi gen. nov., sp. nov., a novel member of family Phyllobacteriacea isolated from mangrove sediment.</title>
        <authorList>
            <person name="Liao H."/>
            <person name="Tian Y."/>
        </authorList>
    </citation>
    <scope>NUCLEOTIDE SEQUENCE [LARGE SCALE GENOMIC DNA]</scope>
    <source>
        <strain evidence="14 15">X9-2-2</strain>
    </source>
</reference>
<evidence type="ECO:0000256" key="11">
    <source>
        <dbReference type="ARBA" id="ARBA00023136"/>
    </source>
</evidence>
<dbReference type="PROSITE" id="PS00211">
    <property type="entry name" value="ABC_TRANSPORTER_1"/>
    <property type="match status" value="1"/>
</dbReference>